<dbReference type="GeneID" id="25977294"/>
<dbReference type="GO" id="GO:0000428">
    <property type="term" value="C:DNA-directed RNA polymerase complex"/>
    <property type="evidence" value="ECO:0007669"/>
    <property type="project" value="UniProtKB-KW"/>
</dbReference>
<comment type="subcellular location">
    <subcellularLocation>
        <location evidence="1">Nucleus</location>
        <location evidence="1">Nucleolus</location>
    </subcellularLocation>
</comment>
<evidence type="ECO:0000256" key="6">
    <source>
        <dbReference type="SAM" id="MobiDB-lite"/>
    </source>
</evidence>
<evidence type="ECO:0000256" key="1">
    <source>
        <dbReference type="ARBA" id="ARBA00004604"/>
    </source>
</evidence>
<dbReference type="OrthoDB" id="532500at2759"/>
<keyword evidence="5" id="KW-0539">Nucleus</keyword>
<dbReference type="GO" id="GO:0006351">
    <property type="term" value="P:DNA-templated transcription"/>
    <property type="evidence" value="ECO:0007669"/>
    <property type="project" value="InterPro"/>
</dbReference>
<feature type="compositionally biased region" description="Basic and acidic residues" evidence="6">
    <location>
        <begin position="26"/>
        <end position="35"/>
    </location>
</feature>
<dbReference type="AlphaFoldDB" id="F0XAL1"/>
<feature type="compositionally biased region" description="Basic residues" evidence="6">
    <location>
        <begin position="1"/>
        <end position="10"/>
    </location>
</feature>
<comment type="similarity">
    <text evidence="2">Belongs to the eukaryotic RPA49/POLR1E RNA polymerase subunit family.</text>
</comment>
<feature type="region of interest" description="Disordered" evidence="6">
    <location>
        <begin position="1"/>
        <end position="39"/>
    </location>
</feature>
<proteinExistence type="inferred from homology"/>
<keyword evidence="8" id="KW-1185">Reference proteome</keyword>
<dbReference type="EMBL" id="GL629735">
    <property type="protein sequence ID" value="EFX06049.1"/>
    <property type="molecule type" value="Genomic_DNA"/>
</dbReference>
<sequence length="451" mass="50269">MAVPGKKRKRDGVTGGDAKSKKKKVTIKEPSEKSRAKTAKTIEVTSIIQPQFSAPVIGLVVPDAIEFDSFAQTSKSAKSLSKRSRPAKPSAELLLHSSSHHTVNYTGKEDKAPGSGAALRHYIGVLDPATGQLQVMEAKKMVIRGSVRAREASEDAMRGVSVKSTMMDLRNDLGQTFGTKKAKKAIQALTENAISTRKRREDGTFEAVAMGAADRAQLQSMQAATAAMSTRDELRETVDRAKPIPRGNFEAQEIQDVYVASEMIGADTLATVPVRDWQEAVRAGEDIQLYSRFVAQRVNQVAARADGLEQLRLLRYLYWVILYWQAARPGRERGTKRQPPREKLREMMDGAPEAIVEHIRQRFSDGGTIRKFQADLLITHCCAFACIIDGFEVNTYDLREDLKLEQQQIAQYFSEIGARNKIVKTDEAVSHVAKLALPLQFPNNMRMRRRR</sequence>
<dbReference type="InterPro" id="IPR009668">
    <property type="entry name" value="RNA_pol-assoc_fac_A49-like"/>
</dbReference>
<dbReference type="HOGENOM" id="CLU_034953_1_0_1"/>
<dbReference type="Pfam" id="PF06870">
    <property type="entry name" value="RNA_pol_I_A49"/>
    <property type="match status" value="1"/>
</dbReference>
<keyword evidence="4" id="KW-0804">Transcription</keyword>
<evidence type="ECO:0000256" key="3">
    <source>
        <dbReference type="ARBA" id="ARBA00022478"/>
    </source>
</evidence>
<gene>
    <name evidence="7" type="ORF">CMQ_4118</name>
</gene>
<dbReference type="FunCoup" id="F0XAL1">
    <property type="interactions" value="595"/>
</dbReference>
<dbReference type="GO" id="GO:0005730">
    <property type="term" value="C:nucleolus"/>
    <property type="evidence" value="ECO:0007669"/>
    <property type="project" value="UniProtKB-SubCell"/>
</dbReference>
<keyword evidence="3" id="KW-0240">DNA-directed RNA polymerase</keyword>
<evidence type="ECO:0000256" key="2">
    <source>
        <dbReference type="ARBA" id="ARBA00009430"/>
    </source>
</evidence>
<dbReference type="Proteomes" id="UP000007796">
    <property type="component" value="Unassembled WGS sequence"/>
</dbReference>
<accession>F0XAL1</accession>
<dbReference type="PANTHER" id="PTHR14440">
    <property type="entry name" value="DNA-DIRECTED RNA POLYMERASE I SUBUNIT RPA49"/>
    <property type="match status" value="1"/>
</dbReference>
<dbReference type="STRING" id="655863.F0XAL1"/>
<protein>
    <submittedName>
        <fullName evidence="7">A49-like, RNA polymerase 1 associated factor</fullName>
    </submittedName>
</protein>
<dbReference type="GO" id="GO:0003677">
    <property type="term" value="F:DNA binding"/>
    <property type="evidence" value="ECO:0007669"/>
    <property type="project" value="InterPro"/>
</dbReference>
<evidence type="ECO:0000256" key="5">
    <source>
        <dbReference type="ARBA" id="ARBA00023242"/>
    </source>
</evidence>
<evidence type="ECO:0000256" key="4">
    <source>
        <dbReference type="ARBA" id="ARBA00023163"/>
    </source>
</evidence>
<dbReference type="RefSeq" id="XP_014175531.1">
    <property type="nucleotide sequence ID" value="XM_014320056.1"/>
</dbReference>
<evidence type="ECO:0000313" key="8">
    <source>
        <dbReference type="Proteomes" id="UP000007796"/>
    </source>
</evidence>
<name>F0XAL1_GROCL</name>
<dbReference type="eggNOG" id="KOG4183">
    <property type="taxonomic scope" value="Eukaryota"/>
</dbReference>
<reference evidence="7 8" key="1">
    <citation type="journal article" date="2011" name="Proc. Natl. Acad. Sci. U.S.A.">
        <title>Genome and transcriptome analyses of the mountain pine beetle-fungal symbiont Grosmannia clavigera, a lodgepole pine pathogen.</title>
        <authorList>
            <person name="DiGuistini S."/>
            <person name="Wang Y."/>
            <person name="Liao N.Y."/>
            <person name="Taylor G."/>
            <person name="Tanguay P."/>
            <person name="Feau N."/>
            <person name="Henrissat B."/>
            <person name="Chan S.K."/>
            <person name="Hesse-Orce U."/>
            <person name="Alamouti S.M."/>
            <person name="Tsui C.K.M."/>
            <person name="Docking R.T."/>
            <person name="Levasseur A."/>
            <person name="Haridas S."/>
            <person name="Robertson G."/>
            <person name="Birol I."/>
            <person name="Holt R.A."/>
            <person name="Marra M.A."/>
            <person name="Hamelin R.C."/>
            <person name="Hirst M."/>
            <person name="Jones S.J.M."/>
            <person name="Bohlmann J."/>
            <person name="Breuil C."/>
        </authorList>
    </citation>
    <scope>NUCLEOTIDE SEQUENCE [LARGE SCALE GENOMIC DNA]</scope>
    <source>
        <strain evidence="8">kw1407 / UAMH 11150</strain>
    </source>
</reference>
<evidence type="ECO:0000313" key="7">
    <source>
        <dbReference type="EMBL" id="EFX06049.1"/>
    </source>
</evidence>
<dbReference type="InParanoid" id="F0XAL1"/>
<organism evidence="8">
    <name type="scientific">Grosmannia clavigera (strain kw1407 / UAMH 11150)</name>
    <name type="common">Blue stain fungus</name>
    <name type="synonym">Graphiocladiella clavigera</name>
    <dbReference type="NCBI Taxonomy" id="655863"/>
    <lineage>
        <taxon>Eukaryota</taxon>
        <taxon>Fungi</taxon>
        <taxon>Dikarya</taxon>
        <taxon>Ascomycota</taxon>
        <taxon>Pezizomycotina</taxon>
        <taxon>Sordariomycetes</taxon>
        <taxon>Sordariomycetidae</taxon>
        <taxon>Ophiostomatales</taxon>
        <taxon>Ophiostomataceae</taxon>
        <taxon>Leptographium</taxon>
    </lineage>
</organism>
<dbReference type="SMR" id="F0XAL1"/>